<keyword evidence="3 7" id="KW-0489">Methyltransferase</keyword>
<keyword evidence="5 7" id="KW-0949">S-adenosyl-L-methionine</keyword>
<dbReference type="Proteomes" id="UP000032544">
    <property type="component" value="Unassembled WGS sequence"/>
</dbReference>
<protein>
    <recommendedName>
        <fullName evidence="7">tRNA (guanine-N(7)-)-methyltransferase</fullName>
        <ecNumber evidence="7">2.1.1.33</ecNumber>
    </recommendedName>
    <alternativeName>
        <fullName evidence="7">tRNA (guanine(46)-N(7))-methyltransferase</fullName>
    </alternativeName>
    <alternativeName>
        <fullName evidence="7">tRNA(m7G46)-methyltransferase</fullName>
    </alternativeName>
</protein>
<dbReference type="GO" id="GO:0008176">
    <property type="term" value="F:tRNA (guanine(46)-N7)-methyltransferase activity"/>
    <property type="evidence" value="ECO:0007669"/>
    <property type="project" value="UniProtKB-UniRule"/>
</dbReference>
<feature type="binding site" evidence="7">
    <location>
        <position position="159"/>
    </location>
    <ligand>
        <name>substrate</name>
    </ligand>
</feature>
<feature type="binding site" evidence="7">
    <location>
        <position position="125"/>
    </location>
    <ligand>
        <name>S-adenosyl-L-methionine</name>
        <dbReference type="ChEBI" id="CHEBI:59789"/>
    </ligand>
</feature>
<keyword evidence="9" id="KW-1185">Reference proteome</keyword>
<proteinExistence type="inferred from homology"/>
<name>A0A0D8JBV4_9BACT</name>
<comment type="pathway">
    <text evidence="7">tRNA modification; N(7)-methylguanine-tRNA biosynthesis.</text>
</comment>
<comment type="catalytic activity">
    <reaction evidence="1 7">
        <text>guanosine(46) in tRNA + S-adenosyl-L-methionine = N(7)-methylguanosine(46) in tRNA + S-adenosyl-L-homocysteine</text>
        <dbReference type="Rhea" id="RHEA:42708"/>
        <dbReference type="Rhea" id="RHEA-COMP:10188"/>
        <dbReference type="Rhea" id="RHEA-COMP:10189"/>
        <dbReference type="ChEBI" id="CHEBI:57856"/>
        <dbReference type="ChEBI" id="CHEBI:59789"/>
        <dbReference type="ChEBI" id="CHEBI:74269"/>
        <dbReference type="ChEBI" id="CHEBI:74480"/>
        <dbReference type="EC" id="2.1.1.33"/>
    </reaction>
</comment>
<dbReference type="Pfam" id="PF02390">
    <property type="entry name" value="Methyltransf_4"/>
    <property type="match status" value="1"/>
</dbReference>
<dbReference type="NCBIfam" id="NF001080">
    <property type="entry name" value="PRK00121.2-2"/>
    <property type="match status" value="1"/>
</dbReference>
<feature type="binding site" evidence="7">
    <location>
        <position position="76"/>
    </location>
    <ligand>
        <name>S-adenosyl-L-methionine</name>
        <dbReference type="ChEBI" id="CHEBI:59789"/>
    </ligand>
</feature>
<dbReference type="GO" id="GO:0043527">
    <property type="term" value="C:tRNA methyltransferase complex"/>
    <property type="evidence" value="ECO:0007669"/>
    <property type="project" value="TreeGrafter"/>
</dbReference>
<keyword evidence="4 7" id="KW-0808">Transferase</keyword>
<dbReference type="InterPro" id="IPR029063">
    <property type="entry name" value="SAM-dependent_MTases_sf"/>
</dbReference>
<dbReference type="UniPathway" id="UPA00989"/>
<evidence type="ECO:0000313" key="8">
    <source>
        <dbReference type="EMBL" id="KJF44397.1"/>
    </source>
</evidence>
<comment type="function">
    <text evidence="2 7">Catalyzes the formation of N(7)-methylguanine at position 46 (m7G46) in tRNA.</text>
</comment>
<evidence type="ECO:0000256" key="1">
    <source>
        <dbReference type="ARBA" id="ARBA00000142"/>
    </source>
</evidence>
<dbReference type="InterPro" id="IPR003358">
    <property type="entry name" value="tRNA_(Gua-N-7)_MeTrfase_Trmb"/>
</dbReference>
<evidence type="ECO:0000256" key="2">
    <source>
        <dbReference type="ARBA" id="ARBA00003015"/>
    </source>
</evidence>
<dbReference type="PANTHER" id="PTHR23417:SF14">
    <property type="entry name" value="PENTACOTRIPEPTIDE-REPEAT REGION OF PRORP DOMAIN-CONTAINING PROTEIN"/>
    <property type="match status" value="1"/>
</dbReference>
<dbReference type="HAMAP" id="MF_01057">
    <property type="entry name" value="tRNA_methyltr_TrmB"/>
    <property type="match status" value="1"/>
</dbReference>
<dbReference type="InterPro" id="IPR055361">
    <property type="entry name" value="tRNA_methyltr_TrmB_bact"/>
</dbReference>
<dbReference type="EC" id="2.1.1.33" evidence="7"/>
<feature type="binding site" evidence="7">
    <location>
        <position position="103"/>
    </location>
    <ligand>
        <name>S-adenosyl-L-methionine</name>
        <dbReference type="ChEBI" id="CHEBI:59789"/>
    </ligand>
</feature>
<evidence type="ECO:0000256" key="7">
    <source>
        <dbReference type="HAMAP-Rule" id="MF_01057"/>
    </source>
</evidence>
<dbReference type="PROSITE" id="PS51625">
    <property type="entry name" value="SAM_MT_TRMB"/>
    <property type="match status" value="1"/>
</dbReference>
<evidence type="ECO:0000256" key="5">
    <source>
        <dbReference type="ARBA" id="ARBA00022691"/>
    </source>
</evidence>
<accession>A0A0D8JBV4</accession>
<dbReference type="RefSeq" id="WP_045025951.1">
    <property type="nucleotide sequence ID" value="NZ_CAJXKZ010000017.1"/>
</dbReference>
<evidence type="ECO:0000256" key="6">
    <source>
        <dbReference type="ARBA" id="ARBA00022694"/>
    </source>
</evidence>
<comment type="caution">
    <text evidence="8">The sequence shown here is derived from an EMBL/GenBank/DDBJ whole genome shotgun (WGS) entry which is preliminary data.</text>
</comment>
<dbReference type="SUPFAM" id="SSF53335">
    <property type="entry name" value="S-adenosyl-L-methionine-dependent methyltransferases"/>
    <property type="match status" value="1"/>
</dbReference>
<dbReference type="CDD" id="cd02440">
    <property type="entry name" value="AdoMet_MTases"/>
    <property type="match status" value="1"/>
</dbReference>
<organism evidence="8 9">
    <name type="scientific">Draconibacterium sediminis</name>
    <dbReference type="NCBI Taxonomy" id="1544798"/>
    <lineage>
        <taxon>Bacteria</taxon>
        <taxon>Pseudomonadati</taxon>
        <taxon>Bacteroidota</taxon>
        <taxon>Bacteroidia</taxon>
        <taxon>Marinilabiliales</taxon>
        <taxon>Prolixibacteraceae</taxon>
        <taxon>Draconibacterium</taxon>
    </lineage>
</organism>
<dbReference type="OrthoDB" id="9802090at2"/>
<sequence>MGKGKLKKFDEMKSYEHVVQAPFHKVGHDDFHLKGKWSAEFFKNDQPIILELGCGKGEYTVELAAMNPNINYIGVDIKGARLWKGAKQAFQREMTNVGFLRTNIELITQFFGKDEVDEIWLTFPDPQMRKARKRLTSTTFLNKYRNFLKPGGVVHLKTDSNFQYNYTLEMAKLNQFEILAETDNLYEWEGLTDVLRIRTFYEKQWLDRGIPSKYLAFIPHDGEYTEPEIDIERDEYRSFGRSARDL</sequence>
<comment type="caution">
    <text evidence="7">Lacks conserved residue(s) required for the propagation of feature annotation.</text>
</comment>
<dbReference type="Gene3D" id="3.40.50.150">
    <property type="entry name" value="Vaccinia Virus protein VP39"/>
    <property type="match status" value="1"/>
</dbReference>
<dbReference type="STRING" id="1544798.LH29_02550"/>
<evidence type="ECO:0000256" key="4">
    <source>
        <dbReference type="ARBA" id="ARBA00022679"/>
    </source>
</evidence>
<feature type="binding site" evidence="7">
    <location>
        <position position="51"/>
    </location>
    <ligand>
        <name>S-adenosyl-L-methionine</name>
        <dbReference type="ChEBI" id="CHEBI:59789"/>
    </ligand>
</feature>
<dbReference type="EMBL" id="JRHC01000001">
    <property type="protein sequence ID" value="KJF44397.1"/>
    <property type="molecule type" value="Genomic_DNA"/>
</dbReference>
<keyword evidence="6 7" id="KW-0819">tRNA processing</keyword>
<dbReference type="AlphaFoldDB" id="A0A0D8JBV4"/>
<gene>
    <name evidence="7" type="primary">trmB</name>
    <name evidence="8" type="ORF">LH29_02550</name>
</gene>
<reference evidence="8 9" key="1">
    <citation type="submission" date="2014-09" db="EMBL/GenBank/DDBJ databases">
        <title>Draft Genome Sequence of Draconibacterium sp. JN14CK-3.</title>
        <authorList>
            <person name="Dong C."/>
            <person name="Lai Q."/>
            <person name="Shao Z."/>
        </authorList>
    </citation>
    <scope>NUCLEOTIDE SEQUENCE [LARGE SCALE GENOMIC DNA]</scope>
    <source>
        <strain evidence="8 9">JN14CK-3</strain>
    </source>
</reference>
<evidence type="ECO:0000313" key="9">
    <source>
        <dbReference type="Proteomes" id="UP000032544"/>
    </source>
</evidence>
<feature type="binding site" evidence="7">
    <location>
        <begin position="199"/>
        <end position="202"/>
    </location>
    <ligand>
        <name>substrate</name>
    </ligand>
</feature>
<comment type="similarity">
    <text evidence="7">Belongs to the class I-like SAM-binding methyltransferase superfamily. TrmB family.</text>
</comment>
<evidence type="ECO:0000256" key="3">
    <source>
        <dbReference type="ARBA" id="ARBA00022603"/>
    </source>
</evidence>
<dbReference type="PANTHER" id="PTHR23417">
    <property type="entry name" value="3-DEOXY-D-MANNO-OCTULOSONIC-ACID TRANSFERASE/TRNA GUANINE-N 7 - -METHYLTRANSFERASE"/>
    <property type="match status" value="1"/>
</dbReference>
<dbReference type="NCBIfam" id="TIGR00091">
    <property type="entry name" value="tRNA (guanosine(46)-N7)-methyltransferase TrmB"/>
    <property type="match status" value="1"/>
</dbReference>
<dbReference type="PATRIC" id="fig|1544798.3.peg.529"/>